<name>A0A192D5S5_9SPHN</name>
<evidence type="ECO:0000313" key="3">
    <source>
        <dbReference type="Proteomes" id="UP000078263"/>
    </source>
</evidence>
<protein>
    <recommendedName>
        <fullName evidence="4">Cell division protein ZapA</fullName>
    </recommendedName>
</protein>
<accession>A0A192D5S5</accession>
<dbReference type="Proteomes" id="UP000078263">
    <property type="component" value="Chromosome"/>
</dbReference>
<gene>
    <name evidence="2" type="ORF">A9D12_11410</name>
</gene>
<proteinExistence type="predicted"/>
<dbReference type="InterPro" id="IPR036192">
    <property type="entry name" value="Cell_div_ZapA-like_sf"/>
</dbReference>
<dbReference type="EMBL" id="CP016033">
    <property type="protein sequence ID" value="ANK13440.1"/>
    <property type="molecule type" value="Genomic_DNA"/>
</dbReference>
<dbReference type="AlphaFoldDB" id="A0A192D5S5"/>
<organism evidence="2 3">
    <name type="scientific">Erythrobacter neustonensis</name>
    <dbReference type="NCBI Taxonomy" id="1112"/>
    <lineage>
        <taxon>Bacteria</taxon>
        <taxon>Pseudomonadati</taxon>
        <taxon>Pseudomonadota</taxon>
        <taxon>Alphaproteobacteria</taxon>
        <taxon>Sphingomonadales</taxon>
        <taxon>Erythrobacteraceae</taxon>
        <taxon>Erythrobacter/Porphyrobacter group</taxon>
        <taxon>Erythrobacter</taxon>
    </lineage>
</organism>
<evidence type="ECO:0000256" key="1">
    <source>
        <dbReference type="SAM" id="Coils"/>
    </source>
</evidence>
<evidence type="ECO:0000313" key="2">
    <source>
        <dbReference type="EMBL" id="ANK13440.1"/>
    </source>
</evidence>
<dbReference type="InterPro" id="IPR007838">
    <property type="entry name" value="Cell_div_ZapA-like"/>
</dbReference>
<sequence>MSTVTLSIGPKSYTIACGDGEEAHVRALGAMIAEKYAKLGTARAPLEAQNLVFAALFMADELDQARKRLAEIDAAPPAPVAEAVDPEAITALQNAIAALEADLAAARDAAAAAAETAAPSDLFGGADDQEIDGEALAARLEAIAAEAEAHAAALEAIAASA</sequence>
<dbReference type="STRING" id="1112.A9D12_11410"/>
<dbReference type="SUPFAM" id="SSF102829">
    <property type="entry name" value="Cell division protein ZapA-like"/>
    <property type="match status" value="1"/>
</dbReference>
<evidence type="ECO:0008006" key="4">
    <source>
        <dbReference type="Google" id="ProtNLM"/>
    </source>
</evidence>
<dbReference type="KEGG" id="pns:A9D12_11410"/>
<reference evidence="2 3" key="1">
    <citation type="submission" date="2016-05" db="EMBL/GenBank/DDBJ databases">
        <title>Compelete Genome Sequence of Bacteriochlorophyll-Synthesizing Bacterium Porphyrobacter neustonensis DSM 9434.</title>
        <authorList>
            <person name="Shi X.-L."/>
            <person name="Wu Y.-H."/>
            <person name="Cheng H."/>
            <person name="Xu L."/>
            <person name="Zhang X.-Q."/>
            <person name="Wang C.-S."/>
            <person name="Xu X.-W."/>
        </authorList>
    </citation>
    <scope>NUCLEOTIDE SEQUENCE [LARGE SCALE GENOMIC DNA]</scope>
    <source>
        <strain evidence="2 3">DSM 9434</strain>
    </source>
</reference>
<dbReference type="OrthoDB" id="9797575at2"/>
<keyword evidence="3" id="KW-1185">Reference proteome</keyword>
<keyword evidence="1" id="KW-0175">Coiled coil</keyword>
<feature type="coiled-coil region" evidence="1">
    <location>
        <begin position="89"/>
        <end position="157"/>
    </location>
</feature>
<dbReference type="Pfam" id="PF05164">
    <property type="entry name" value="ZapA"/>
    <property type="match status" value="1"/>
</dbReference>
<dbReference type="RefSeq" id="WP_068351928.1">
    <property type="nucleotide sequence ID" value="NZ_CP016033.1"/>
</dbReference>